<dbReference type="AlphaFoldDB" id="A0A6I4RQK8"/>
<organism evidence="2 3">
    <name type="scientific">Francisella tularensis</name>
    <dbReference type="NCBI Taxonomy" id="263"/>
    <lineage>
        <taxon>Bacteria</taxon>
        <taxon>Pseudomonadati</taxon>
        <taxon>Pseudomonadota</taxon>
        <taxon>Gammaproteobacteria</taxon>
        <taxon>Thiotrichales</taxon>
        <taxon>Francisellaceae</taxon>
        <taxon>Francisella</taxon>
    </lineage>
</organism>
<dbReference type="PANTHER" id="PTHR35804">
    <property type="entry name" value="LYSINE EXPORTER LYSO"/>
    <property type="match status" value="1"/>
</dbReference>
<evidence type="ECO:0000256" key="1">
    <source>
        <dbReference type="SAM" id="Phobius"/>
    </source>
</evidence>
<dbReference type="InterPro" id="IPR005642">
    <property type="entry name" value="LysO"/>
</dbReference>
<dbReference type="Proteomes" id="UP000469081">
    <property type="component" value="Unassembled WGS sequence"/>
</dbReference>
<feature type="transmembrane region" description="Helical" evidence="1">
    <location>
        <begin position="33"/>
        <end position="52"/>
    </location>
</feature>
<protein>
    <submittedName>
        <fullName evidence="2">DUF340 domain-containing protein</fullName>
    </submittedName>
</protein>
<feature type="transmembrane region" description="Helical" evidence="1">
    <location>
        <begin position="6"/>
        <end position="21"/>
    </location>
</feature>
<keyword evidence="1" id="KW-1133">Transmembrane helix</keyword>
<dbReference type="Pfam" id="PF03956">
    <property type="entry name" value="Lys_export"/>
    <property type="match status" value="1"/>
</dbReference>
<feature type="transmembrane region" description="Helical" evidence="1">
    <location>
        <begin position="117"/>
        <end position="135"/>
    </location>
</feature>
<dbReference type="GO" id="GO:0015661">
    <property type="term" value="F:L-lysine efflux transmembrane transporter activity"/>
    <property type="evidence" value="ECO:0007669"/>
    <property type="project" value="InterPro"/>
</dbReference>
<sequence length="308" mass="34755">MYESLILFLTLVVGYYFFNLKRSLKIVRLINRFLDLIVTLIIFLLGYNFSIFTHTNTIVLEVIGISVGYTAIIFITNIVGIFIYCSYNKMIKANYVSINLKDDQANMLITILKASKYLIYLVLGYILGEIININITSIIDHIVFILLLALMLIIGALLKLENISLKDLFKNKEALFIVILVIGLSISSAIFISFMTNIPLKQSIMISSGLGWYSLSVVLNTDFIGEYYGMITFMVDFLREVLVIVMVPLLRRYLSVELVGYAANTAMDFCLPVIRNNYGNKIVPLAITIGLILTIITPALLVLENIIL</sequence>
<comment type="caution">
    <text evidence="2">The sequence shown here is derived from an EMBL/GenBank/DDBJ whole genome shotgun (WGS) entry which is preliminary data.</text>
</comment>
<reference evidence="2 3" key="1">
    <citation type="submission" date="2019-06" db="EMBL/GenBank/DDBJ databases">
        <title>Phylogeography and genetic diversity of Francisella tularensis subsp. holarctica in France (1947-2018).</title>
        <authorList>
            <person name="Kevin M."/>
            <person name="Madani N."/>
            <person name="Maurin M."/>
        </authorList>
    </citation>
    <scope>NUCLEOTIDE SEQUENCE [LARGE SCALE GENOMIC DNA]</scope>
    <source>
        <strain evidence="2 3">ATCC 15482</strain>
    </source>
</reference>
<dbReference type="GO" id="GO:0005886">
    <property type="term" value="C:plasma membrane"/>
    <property type="evidence" value="ECO:0007669"/>
    <property type="project" value="TreeGrafter"/>
</dbReference>
<keyword evidence="1" id="KW-0472">Membrane</keyword>
<proteinExistence type="predicted"/>
<name>A0A6I4RQK8_FRATU</name>
<evidence type="ECO:0000313" key="3">
    <source>
        <dbReference type="Proteomes" id="UP000469081"/>
    </source>
</evidence>
<keyword evidence="1" id="KW-0812">Transmembrane</keyword>
<feature type="transmembrane region" description="Helical" evidence="1">
    <location>
        <begin position="141"/>
        <end position="162"/>
    </location>
</feature>
<dbReference type="EMBL" id="VJEZ01000001">
    <property type="protein sequence ID" value="MWZ39158.1"/>
    <property type="molecule type" value="Genomic_DNA"/>
</dbReference>
<dbReference type="PANTHER" id="PTHR35804:SF1">
    <property type="entry name" value="LYSINE EXPORTER LYSO"/>
    <property type="match status" value="1"/>
</dbReference>
<gene>
    <name evidence="2" type="ORF">FNC33_01130</name>
</gene>
<feature type="transmembrane region" description="Helical" evidence="1">
    <location>
        <begin position="282"/>
        <end position="303"/>
    </location>
</feature>
<evidence type="ECO:0000313" key="2">
    <source>
        <dbReference type="EMBL" id="MWZ39158.1"/>
    </source>
</evidence>
<feature type="transmembrane region" description="Helical" evidence="1">
    <location>
        <begin position="58"/>
        <end position="85"/>
    </location>
</feature>
<feature type="transmembrane region" description="Helical" evidence="1">
    <location>
        <begin position="174"/>
        <end position="198"/>
    </location>
</feature>
<accession>A0A6I4RQK8</accession>
<feature type="transmembrane region" description="Helical" evidence="1">
    <location>
        <begin position="210"/>
        <end position="229"/>
    </location>
</feature>
<dbReference type="RefSeq" id="WP_011733655.1">
    <property type="nucleotide sequence ID" value="NZ_VJEZ01000001.1"/>
</dbReference>